<dbReference type="InParanoid" id="F6QJS1"/>
<feature type="compositionally biased region" description="Basic and acidic residues" evidence="1">
    <location>
        <begin position="143"/>
        <end position="164"/>
    </location>
</feature>
<accession>F6QJS1</accession>
<feature type="region of interest" description="Disordered" evidence="1">
    <location>
        <begin position="192"/>
        <end position="224"/>
    </location>
</feature>
<dbReference type="Proteomes" id="UP000008144">
    <property type="component" value="Unassembled WGS sequence"/>
</dbReference>
<proteinExistence type="predicted"/>
<sequence length="224" mass="26710">MAKPFLILIVHKPHRKRAAEIFRYCNAEQKSSRISPLKSSSVVSSPEPSFSRFENSIRNESFLVENYAGPLREPTRADAIRFGTGQNAVRRSNDQFSAMDRRETRSQWRDRNYRERYPVYREAPVHRVNPLYSYNQECETRLKEPKVSDRFRNHPNEHKTRPKDPYQQAPDRQQRLQNDLSLTRILLRHAQNFKLSPRQPRNTRVKAHRKRYDSNLPVVRQRIS</sequence>
<name>F6QJS1_CIOIN</name>
<dbReference type="HOGENOM" id="CLU_1237464_0_0_1"/>
<feature type="region of interest" description="Disordered" evidence="1">
    <location>
        <begin position="143"/>
        <end position="174"/>
    </location>
</feature>
<reference evidence="3" key="1">
    <citation type="journal article" date="2002" name="Science">
        <title>The draft genome of Ciona intestinalis: insights into chordate and vertebrate origins.</title>
        <authorList>
            <person name="Dehal P."/>
            <person name="Satou Y."/>
            <person name="Campbell R.K."/>
            <person name="Chapman J."/>
            <person name="Degnan B."/>
            <person name="De Tomaso A."/>
            <person name="Davidson B."/>
            <person name="Di Gregorio A."/>
            <person name="Gelpke M."/>
            <person name="Goodstein D.M."/>
            <person name="Harafuji N."/>
            <person name="Hastings K.E."/>
            <person name="Ho I."/>
            <person name="Hotta K."/>
            <person name="Huang W."/>
            <person name="Kawashima T."/>
            <person name="Lemaire P."/>
            <person name="Martinez D."/>
            <person name="Meinertzhagen I.A."/>
            <person name="Necula S."/>
            <person name="Nonaka M."/>
            <person name="Putnam N."/>
            <person name="Rash S."/>
            <person name="Saiga H."/>
            <person name="Satake M."/>
            <person name="Terry A."/>
            <person name="Yamada L."/>
            <person name="Wang H.G."/>
            <person name="Awazu S."/>
            <person name="Azumi K."/>
            <person name="Boore J."/>
            <person name="Branno M."/>
            <person name="Chin-Bow S."/>
            <person name="DeSantis R."/>
            <person name="Doyle S."/>
            <person name="Francino P."/>
            <person name="Keys D.N."/>
            <person name="Haga S."/>
            <person name="Hayashi H."/>
            <person name="Hino K."/>
            <person name="Imai K.S."/>
            <person name="Inaba K."/>
            <person name="Kano S."/>
            <person name="Kobayashi K."/>
            <person name="Kobayashi M."/>
            <person name="Lee B.I."/>
            <person name="Makabe K.W."/>
            <person name="Manohar C."/>
            <person name="Matassi G."/>
            <person name="Medina M."/>
            <person name="Mochizuki Y."/>
            <person name="Mount S."/>
            <person name="Morishita T."/>
            <person name="Miura S."/>
            <person name="Nakayama A."/>
            <person name="Nishizaka S."/>
            <person name="Nomoto H."/>
            <person name="Ohta F."/>
            <person name="Oishi K."/>
            <person name="Rigoutsos I."/>
            <person name="Sano M."/>
            <person name="Sasaki A."/>
            <person name="Sasakura Y."/>
            <person name="Shoguchi E."/>
            <person name="Shin-i T."/>
            <person name="Spagnuolo A."/>
            <person name="Stainier D."/>
            <person name="Suzuki M.M."/>
            <person name="Tassy O."/>
            <person name="Takatori N."/>
            <person name="Tokuoka M."/>
            <person name="Yagi K."/>
            <person name="Yoshizaki F."/>
            <person name="Wada S."/>
            <person name="Zhang C."/>
            <person name="Hyatt P.D."/>
            <person name="Larimer F."/>
            <person name="Detter C."/>
            <person name="Doggett N."/>
            <person name="Glavina T."/>
            <person name="Hawkins T."/>
            <person name="Richardson P."/>
            <person name="Lucas S."/>
            <person name="Kohara Y."/>
            <person name="Levine M."/>
            <person name="Satoh N."/>
            <person name="Rokhsar D.S."/>
        </authorList>
    </citation>
    <scope>NUCLEOTIDE SEQUENCE [LARGE SCALE GENOMIC DNA]</scope>
</reference>
<evidence type="ECO:0000313" key="2">
    <source>
        <dbReference type="Ensembl" id="ENSCINP00000025599.1"/>
    </source>
</evidence>
<keyword evidence="3" id="KW-1185">Reference proteome</keyword>
<feature type="compositionally biased region" description="Basic residues" evidence="1">
    <location>
        <begin position="201"/>
        <end position="211"/>
    </location>
</feature>
<protein>
    <submittedName>
        <fullName evidence="2">Uncharacterized protein</fullName>
    </submittedName>
</protein>
<reference evidence="2" key="3">
    <citation type="submission" date="2025-09" db="UniProtKB">
        <authorList>
            <consortium name="Ensembl"/>
        </authorList>
    </citation>
    <scope>IDENTIFICATION</scope>
</reference>
<reference evidence="2" key="2">
    <citation type="submission" date="2025-08" db="UniProtKB">
        <authorList>
            <consortium name="Ensembl"/>
        </authorList>
    </citation>
    <scope>IDENTIFICATION</scope>
</reference>
<evidence type="ECO:0000313" key="3">
    <source>
        <dbReference type="Proteomes" id="UP000008144"/>
    </source>
</evidence>
<organism evidence="2 3">
    <name type="scientific">Ciona intestinalis</name>
    <name type="common">Transparent sea squirt</name>
    <name type="synonym">Ascidia intestinalis</name>
    <dbReference type="NCBI Taxonomy" id="7719"/>
    <lineage>
        <taxon>Eukaryota</taxon>
        <taxon>Metazoa</taxon>
        <taxon>Chordata</taxon>
        <taxon>Tunicata</taxon>
        <taxon>Ascidiacea</taxon>
        <taxon>Phlebobranchia</taxon>
        <taxon>Cionidae</taxon>
        <taxon>Ciona</taxon>
    </lineage>
</organism>
<evidence type="ECO:0000256" key="1">
    <source>
        <dbReference type="SAM" id="MobiDB-lite"/>
    </source>
</evidence>
<dbReference type="AlphaFoldDB" id="F6QJS1"/>
<dbReference type="Ensembl" id="ENSCINT00000025845.1">
    <property type="protein sequence ID" value="ENSCINP00000025599.1"/>
    <property type="gene ID" value="ENSCING00000014073.1"/>
</dbReference>